<reference evidence="2 3" key="1">
    <citation type="submission" date="2013-12" db="EMBL/GenBank/DDBJ databases">
        <title>Complete genome sequence of Rhizobium etli bv. mimosae IE4771.</title>
        <authorList>
            <person name="Bustos P."/>
            <person name="Santamaria R.I."/>
            <person name="Lozano L."/>
            <person name="Ormeno-Orrillo E."/>
            <person name="Rogel M.A."/>
            <person name="Romero D."/>
            <person name="Cevallos M.A."/>
            <person name="Martinez-Romero E."/>
            <person name="Gonzalez V."/>
        </authorList>
    </citation>
    <scope>NUCLEOTIDE SEQUENCE [LARGE SCALE GENOMIC DNA]</scope>
    <source>
        <strain evidence="2 3">IE4771</strain>
    </source>
</reference>
<organism evidence="2 3">
    <name type="scientific">Rhizobium etli bv. mimosae str. IE4771</name>
    <dbReference type="NCBI Taxonomy" id="1432050"/>
    <lineage>
        <taxon>Bacteria</taxon>
        <taxon>Pseudomonadati</taxon>
        <taxon>Pseudomonadota</taxon>
        <taxon>Alphaproteobacteria</taxon>
        <taxon>Hyphomicrobiales</taxon>
        <taxon>Rhizobiaceae</taxon>
        <taxon>Rhizobium/Agrobacterium group</taxon>
        <taxon>Rhizobium</taxon>
    </lineage>
</organism>
<evidence type="ECO:0000313" key="2">
    <source>
        <dbReference type="EMBL" id="AIC27893.1"/>
    </source>
</evidence>
<proteinExistence type="predicted"/>
<dbReference type="AlphaFoldDB" id="A0A060HY61"/>
<dbReference type="HOGENOM" id="CLU_136789_0_0_5"/>
<dbReference type="KEGG" id="rei:IE4771_CH02795"/>
<evidence type="ECO:0000259" key="1">
    <source>
        <dbReference type="PROSITE" id="PS50801"/>
    </source>
</evidence>
<dbReference type="Gene3D" id="3.30.750.24">
    <property type="entry name" value="STAS domain"/>
    <property type="match status" value="1"/>
</dbReference>
<dbReference type="PROSITE" id="PS50801">
    <property type="entry name" value="STAS"/>
    <property type="match status" value="1"/>
</dbReference>
<gene>
    <name evidence="2" type="ORF">IE4771_CH02795</name>
</gene>
<dbReference type="NCBIfam" id="NF047705">
    <property type="entry name" value="slr1659_superfam"/>
    <property type="match status" value="1"/>
</dbReference>
<protein>
    <submittedName>
        <fullName evidence="2">Sulfate transporter/antisigma-factor antagonist domain-containing protein</fullName>
    </submittedName>
</protein>
<feature type="domain" description="STAS" evidence="1">
    <location>
        <begin position="22"/>
        <end position="84"/>
    </location>
</feature>
<dbReference type="OrthoDB" id="9805711at2"/>
<dbReference type="EMBL" id="CP006986">
    <property type="protein sequence ID" value="AIC27893.1"/>
    <property type="molecule type" value="Genomic_DNA"/>
</dbReference>
<accession>A0A060HY61</accession>
<dbReference type="RefSeq" id="WP_010030401.1">
    <property type="nucleotide sequence ID" value="NZ_CP006986.1"/>
</dbReference>
<dbReference type="SUPFAM" id="SSF52091">
    <property type="entry name" value="SpoIIaa-like"/>
    <property type="match status" value="1"/>
</dbReference>
<dbReference type="InterPro" id="IPR036513">
    <property type="entry name" value="STAS_dom_sf"/>
</dbReference>
<dbReference type="InterPro" id="IPR002645">
    <property type="entry name" value="STAS_dom"/>
</dbReference>
<name>A0A060HY61_RHIET</name>
<sequence>MEISDENFRVWAEKNEVFFDGVFRLAGPDAYAPIYSLITTLLHEGHKQVTFDLTGLEFLNSSGINLLAKLTIEARKMGDLLLIVKGTNQHPWQAKSLPNLKKLHPLLDLRLA</sequence>
<dbReference type="Proteomes" id="UP000027180">
    <property type="component" value="Chromosome"/>
</dbReference>
<evidence type="ECO:0000313" key="3">
    <source>
        <dbReference type="Proteomes" id="UP000027180"/>
    </source>
</evidence>